<evidence type="ECO:0000313" key="1">
    <source>
        <dbReference type="EMBL" id="EPS60391.1"/>
    </source>
</evidence>
<proteinExistence type="predicted"/>
<name>S8C7R0_9LAMI</name>
<gene>
    <name evidence="1" type="ORF">M569_14414</name>
</gene>
<comment type="caution">
    <text evidence="1">The sequence shown here is derived from an EMBL/GenBank/DDBJ whole genome shotgun (WGS) entry which is preliminary data.</text>
</comment>
<organism evidence="1 2">
    <name type="scientific">Genlisea aurea</name>
    <dbReference type="NCBI Taxonomy" id="192259"/>
    <lineage>
        <taxon>Eukaryota</taxon>
        <taxon>Viridiplantae</taxon>
        <taxon>Streptophyta</taxon>
        <taxon>Embryophyta</taxon>
        <taxon>Tracheophyta</taxon>
        <taxon>Spermatophyta</taxon>
        <taxon>Magnoliopsida</taxon>
        <taxon>eudicotyledons</taxon>
        <taxon>Gunneridae</taxon>
        <taxon>Pentapetalae</taxon>
        <taxon>asterids</taxon>
        <taxon>lamiids</taxon>
        <taxon>Lamiales</taxon>
        <taxon>Lentibulariaceae</taxon>
        <taxon>Genlisea</taxon>
    </lineage>
</organism>
<evidence type="ECO:0000313" key="2">
    <source>
        <dbReference type="Proteomes" id="UP000015453"/>
    </source>
</evidence>
<accession>S8C7R0</accession>
<dbReference type="AlphaFoldDB" id="S8C7R0"/>
<keyword evidence="2" id="KW-1185">Reference proteome</keyword>
<dbReference type="EMBL" id="AUSU01007609">
    <property type="protein sequence ID" value="EPS60391.1"/>
    <property type="molecule type" value="Genomic_DNA"/>
</dbReference>
<reference evidence="1 2" key="1">
    <citation type="journal article" date="2013" name="BMC Genomics">
        <title>The miniature genome of a carnivorous plant Genlisea aurea contains a low number of genes and short non-coding sequences.</title>
        <authorList>
            <person name="Leushkin E.V."/>
            <person name="Sutormin R.A."/>
            <person name="Nabieva E.R."/>
            <person name="Penin A.A."/>
            <person name="Kondrashov A.S."/>
            <person name="Logacheva M.D."/>
        </authorList>
    </citation>
    <scope>NUCLEOTIDE SEQUENCE [LARGE SCALE GENOMIC DNA]</scope>
</reference>
<protein>
    <submittedName>
        <fullName evidence="1">Uncharacterized protein</fullName>
    </submittedName>
</protein>
<dbReference type="Proteomes" id="UP000015453">
    <property type="component" value="Unassembled WGS sequence"/>
</dbReference>
<sequence>MCRRVIDPTAQNFYEMPILTDCDVLRRRRNGSGALDFKDFQSVVFDSTSEAVAEKIVGETVSSG</sequence>